<feature type="domain" description="Guanylate cyclase" evidence="12">
    <location>
        <begin position="385"/>
        <end position="516"/>
    </location>
</feature>
<dbReference type="Pfam" id="PF00211">
    <property type="entry name" value="Guanylate_cyc"/>
    <property type="match status" value="1"/>
</dbReference>
<comment type="subcellular location">
    <subcellularLocation>
        <location evidence="1">Membrane</location>
    </subcellularLocation>
</comment>
<evidence type="ECO:0000256" key="7">
    <source>
        <dbReference type="RuleBase" id="RU000405"/>
    </source>
</evidence>
<dbReference type="InterPro" id="IPR050401">
    <property type="entry name" value="Cyclic_nucleotide_synthase"/>
</dbReference>
<dbReference type="AlphaFoldDB" id="A0A5C7FFX8"/>
<evidence type="ECO:0000256" key="8">
    <source>
        <dbReference type="SAM" id="Coils"/>
    </source>
</evidence>
<dbReference type="GO" id="GO:0004016">
    <property type="term" value="F:adenylate cyclase activity"/>
    <property type="evidence" value="ECO:0007669"/>
    <property type="project" value="UniProtKB-ARBA"/>
</dbReference>
<keyword evidence="5 10" id="KW-0472">Membrane</keyword>
<organism evidence="13 14">
    <name type="scientific">Neolewinella aurantiaca</name>
    <dbReference type="NCBI Taxonomy" id="2602767"/>
    <lineage>
        <taxon>Bacteria</taxon>
        <taxon>Pseudomonadati</taxon>
        <taxon>Bacteroidota</taxon>
        <taxon>Saprospiria</taxon>
        <taxon>Saprospirales</taxon>
        <taxon>Lewinellaceae</taxon>
        <taxon>Neolewinella</taxon>
    </lineage>
</organism>
<gene>
    <name evidence="13" type="ORF">FUA23_07565</name>
</gene>
<dbReference type="OrthoDB" id="9806704at2"/>
<dbReference type="RefSeq" id="WP_147930128.1">
    <property type="nucleotide sequence ID" value="NZ_VOXD01000009.1"/>
</dbReference>
<dbReference type="PROSITE" id="PS50125">
    <property type="entry name" value="GUANYLATE_CYCLASE_2"/>
    <property type="match status" value="1"/>
</dbReference>
<dbReference type="PANTHER" id="PTHR11920:SF335">
    <property type="entry name" value="GUANYLATE CYCLASE"/>
    <property type="match status" value="1"/>
</dbReference>
<dbReference type="GO" id="GO:0016020">
    <property type="term" value="C:membrane"/>
    <property type="evidence" value="ECO:0007669"/>
    <property type="project" value="UniProtKB-SubCell"/>
</dbReference>
<evidence type="ECO:0000256" key="3">
    <source>
        <dbReference type="ARBA" id="ARBA00022741"/>
    </source>
</evidence>
<feature type="region of interest" description="Disordered" evidence="9">
    <location>
        <begin position="201"/>
        <end position="220"/>
    </location>
</feature>
<feature type="transmembrane region" description="Helical" evidence="10">
    <location>
        <begin position="309"/>
        <end position="330"/>
    </location>
</feature>
<name>A0A5C7FFX8_9BACT</name>
<evidence type="ECO:0000313" key="14">
    <source>
        <dbReference type="Proteomes" id="UP000321907"/>
    </source>
</evidence>
<evidence type="ECO:0000256" key="1">
    <source>
        <dbReference type="ARBA" id="ARBA00004370"/>
    </source>
</evidence>
<evidence type="ECO:0000259" key="12">
    <source>
        <dbReference type="PROSITE" id="PS50125"/>
    </source>
</evidence>
<keyword evidence="14" id="KW-1185">Reference proteome</keyword>
<evidence type="ECO:0000256" key="2">
    <source>
        <dbReference type="ARBA" id="ARBA00022692"/>
    </source>
</evidence>
<reference evidence="13 14" key="1">
    <citation type="submission" date="2019-08" db="EMBL/GenBank/DDBJ databases">
        <title>Lewinella sp. strain SSH13 Genome sequencing and assembly.</title>
        <authorList>
            <person name="Kim I."/>
        </authorList>
    </citation>
    <scope>NUCLEOTIDE SEQUENCE [LARGE SCALE GENOMIC DNA]</scope>
    <source>
        <strain evidence="13 14">SSH13</strain>
    </source>
</reference>
<evidence type="ECO:0000256" key="4">
    <source>
        <dbReference type="ARBA" id="ARBA00022989"/>
    </source>
</evidence>
<dbReference type="GO" id="GO:0035556">
    <property type="term" value="P:intracellular signal transduction"/>
    <property type="evidence" value="ECO:0007669"/>
    <property type="project" value="InterPro"/>
</dbReference>
<dbReference type="PROSITE" id="PS00452">
    <property type="entry name" value="GUANYLATE_CYCLASE_1"/>
    <property type="match status" value="1"/>
</dbReference>
<evidence type="ECO:0000256" key="9">
    <source>
        <dbReference type="SAM" id="MobiDB-lite"/>
    </source>
</evidence>
<dbReference type="CDD" id="cd07302">
    <property type="entry name" value="CHD"/>
    <property type="match status" value="1"/>
</dbReference>
<dbReference type="InterPro" id="IPR018297">
    <property type="entry name" value="A/G_cyclase_CS"/>
</dbReference>
<keyword evidence="11" id="KW-0732">Signal</keyword>
<evidence type="ECO:0000256" key="5">
    <source>
        <dbReference type="ARBA" id="ARBA00023136"/>
    </source>
</evidence>
<feature type="chain" id="PRO_5023045058" description="Guanylate cyclase domain-containing protein" evidence="11">
    <location>
        <begin position="20"/>
        <end position="565"/>
    </location>
</feature>
<keyword evidence="6 7" id="KW-0456">Lyase</keyword>
<sequence length="565" mass="63295">MRANLLCFLILLLCTCVPAQMDAQSTSELIEALDDADTDAERYGILYDLTGQLLESGRKEDKALAVTFSKQLYTTAKRLPDTKLVGPAAYTLALAYRNQRDDRNTDKFMAEAVTAGMKAGQPDLIMMAVAERNRLATKARNYREAAAISQRALDYFTKNGDDRSLSALRAQLQREQAALQRRRREIENETRQLAGEIDRLQSEKNQLSGSNQELKGTNQKLKKENLTRAEQLAQRAQELEESNRELAQTQEEKAVVEARVAESKKEISALSREALEQRMLATETREQLVEAELIRQEAEMKAERQSTQLYMALGAGAALLLLVLTVLSRLRVKKRSAEKLKAANNDLDAARQQSDDLLKNILPVEIAEELKATGKARARRFPDATVLFCDFVNFTKTAERLGAEALVQELDVCFKAFDKIMDNYPGVEKIKTIGDAYMAASGLSSRKTLPNDIIRAALDMQKFLNDEGKKRAELGLPFFSGRIGLHTGPVVAGVVGARKFAYDIWGDTVNVASRIEGKSEPGRVNISESTYDRIKYKFRCTYRGKVEAKNKGLIEMYFVEEEFSS</sequence>
<dbReference type="SMART" id="SM00044">
    <property type="entry name" value="CYCc"/>
    <property type="match status" value="1"/>
</dbReference>
<keyword evidence="8" id="KW-0175">Coiled coil</keyword>
<dbReference type="Proteomes" id="UP000321907">
    <property type="component" value="Unassembled WGS sequence"/>
</dbReference>
<dbReference type="Gene3D" id="3.30.70.1230">
    <property type="entry name" value="Nucleotide cyclase"/>
    <property type="match status" value="1"/>
</dbReference>
<evidence type="ECO:0000256" key="6">
    <source>
        <dbReference type="ARBA" id="ARBA00023239"/>
    </source>
</evidence>
<comment type="similarity">
    <text evidence="7">Belongs to the adenylyl cyclase class-4/guanylyl cyclase family.</text>
</comment>
<feature type="compositionally biased region" description="Polar residues" evidence="9">
    <location>
        <begin position="203"/>
        <end position="219"/>
    </location>
</feature>
<evidence type="ECO:0000256" key="10">
    <source>
        <dbReference type="SAM" id="Phobius"/>
    </source>
</evidence>
<dbReference type="GO" id="GO:0000166">
    <property type="term" value="F:nucleotide binding"/>
    <property type="evidence" value="ECO:0007669"/>
    <property type="project" value="UniProtKB-KW"/>
</dbReference>
<dbReference type="EMBL" id="VOXD01000009">
    <property type="protein sequence ID" value="TXF90089.1"/>
    <property type="molecule type" value="Genomic_DNA"/>
</dbReference>
<dbReference type="SUPFAM" id="SSF55073">
    <property type="entry name" value="Nucleotide cyclase"/>
    <property type="match status" value="1"/>
</dbReference>
<keyword evidence="4 10" id="KW-1133">Transmembrane helix</keyword>
<feature type="coiled-coil region" evidence="8">
    <location>
        <begin position="333"/>
        <end position="360"/>
    </location>
</feature>
<dbReference type="GO" id="GO:0009190">
    <property type="term" value="P:cyclic nucleotide biosynthetic process"/>
    <property type="evidence" value="ECO:0007669"/>
    <property type="project" value="InterPro"/>
</dbReference>
<dbReference type="PANTHER" id="PTHR11920">
    <property type="entry name" value="GUANYLYL CYCLASE"/>
    <property type="match status" value="1"/>
</dbReference>
<accession>A0A5C7FFX8</accession>
<protein>
    <recommendedName>
        <fullName evidence="12">Guanylate cyclase domain-containing protein</fullName>
    </recommendedName>
</protein>
<dbReference type="InterPro" id="IPR001054">
    <property type="entry name" value="A/G_cyclase"/>
</dbReference>
<evidence type="ECO:0000256" key="11">
    <source>
        <dbReference type="SAM" id="SignalP"/>
    </source>
</evidence>
<keyword evidence="2 10" id="KW-0812">Transmembrane</keyword>
<dbReference type="InterPro" id="IPR029787">
    <property type="entry name" value="Nucleotide_cyclase"/>
</dbReference>
<keyword evidence="3" id="KW-0547">Nucleotide-binding</keyword>
<feature type="signal peptide" evidence="11">
    <location>
        <begin position="1"/>
        <end position="19"/>
    </location>
</feature>
<dbReference type="Gene3D" id="1.10.287.510">
    <property type="entry name" value="Helix hairpin bin"/>
    <property type="match status" value="1"/>
</dbReference>
<evidence type="ECO:0000313" key="13">
    <source>
        <dbReference type="EMBL" id="TXF90089.1"/>
    </source>
</evidence>
<proteinExistence type="inferred from homology"/>
<comment type="caution">
    <text evidence="13">The sequence shown here is derived from an EMBL/GenBank/DDBJ whole genome shotgun (WGS) entry which is preliminary data.</text>
</comment>